<dbReference type="GO" id="GO:0008479">
    <property type="term" value="F:tRNA-guanosine(34) queuine transglycosylase activity"/>
    <property type="evidence" value="ECO:0007669"/>
    <property type="project" value="UniProtKB-UniRule"/>
</dbReference>
<keyword evidence="2 6" id="KW-0808">Transferase</keyword>
<comment type="catalytic activity">
    <reaction evidence="5 6">
        <text>7-aminomethyl-7-carbaguanine + guanosine(34) in tRNA = 7-aminomethyl-7-carbaguanosine(34) in tRNA + guanine</text>
        <dbReference type="Rhea" id="RHEA:24104"/>
        <dbReference type="Rhea" id="RHEA-COMP:10341"/>
        <dbReference type="Rhea" id="RHEA-COMP:10342"/>
        <dbReference type="ChEBI" id="CHEBI:16235"/>
        <dbReference type="ChEBI" id="CHEBI:58703"/>
        <dbReference type="ChEBI" id="CHEBI:74269"/>
        <dbReference type="ChEBI" id="CHEBI:82833"/>
        <dbReference type="EC" id="2.4.2.29"/>
    </reaction>
</comment>
<organism evidence="8 9">
    <name type="scientific">Planktothrix tepida PCC 9214</name>
    <dbReference type="NCBI Taxonomy" id="671072"/>
    <lineage>
        <taxon>Bacteria</taxon>
        <taxon>Bacillati</taxon>
        <taxon>Cyanobacteriota</taxon>
        <taxon>Cyanophyceae</taxon>
        <taxon>Oscillatoriophycideae</taxon>
        <taxon>Oscillatoriales</taxon>
        <taxon>Microcoleaceae</taxon>
        <taxon>Planktothrix</taxon>
    </lineage>
</organism>
<keyword evidence="4 6" id="KW-0671">Queuosine biosynthesis</keyword>
<comment type="subunit">
    <text evidence="6">Homodimer. Within each dimer, one monomer is responsible for RNA recognition and catalysis, while the other monomer binds to the replacement base PreQ1.</text>
</comment>
<dbReference type="InterPro" id="IPR004803">
    <property type="entry name" value="TGT"/>
</dbReference>
<dbReference type="InterPro" id="IPR050076">
    <property type="entry name" value="ArchSynthase1/Queuine_TRR"/>
</dbReference>
<dbReference type="FunFam" id="3.20.20.105:FF:000001">
    <property type="entry name" value="Queuine tRNA-ribosyltransferase"/>
    <property type="match status" value="1"/>
</dbReference>
<dbReference type="GO" id="GO:0046872">
    <property type="term" value="F:metal ion binding"/>
    <property type="evidence" value="ECO:0007669"/>
    <property type="project" value="UniProtKB-KW"/>
</dbReference>
<keyword evidence="6" id="KW-0862">Zinc</keyword>
<accession>A0A1J1LQL1</accession>
<feature type="binding site" evidence="6">
    <location>
        <begin position="95"/>
        <end position="99"/>
    </location>
    <ligand>
        <name>substrate</name>
    </ligand>
</feature>
<feature type="binding site" evidence="6">
    <location>
        <position position="218"/>
    </location>
    <ligand>
        <name>substrate</name>
    </ligand>
</feature>
<feature type="active site" description="Nucleophile" evidence="6">
    <location>
        <position position="268"/>
    </location>
</feature>
<gene>
    <name evidence="6 8" type="primary">tgt</name>
    <name evidence="8" type="ORF">PL9214520396</name>
</gene>
<dbReference type="GO" id="GO:0005829">
    <property type="term" value="C:cytosol"/>
    <property type="evidence" value="ECO:0007669"/>
    <property type="project" value="TreeGrafter"/>
</dbReference>
<keyword evidence="3 6" id="KW-0819">tRNA processing</keyword>
<dbReference type="OrthoDB" id="9805417at2"/>
<dbReference type="AlphaFoldDB" id="A0A1J1LQL1"/>
<comment type="function">
    <text evidence="6">Catalyzes the base-exchange of a guanine (G) residue with the queuine precursor 7-aminomethyl-7-deazaguanine (PreQ1) at position 34 (anticodon wobble position) in tRNAs with GU(N) anticodons (tRNA-Asp, -Asn, -His and -Tyr). Catalysis occurs through a double-displacement mechanism. The nucleophile active site attacks the C1' of nucleotide 34 to detach the guanine base from the RNA, forming a covalent enzyme-RNA intermediate. The proton acceptor active site deprotonates the incoming PreQ1, allowing a nucleophilic attack on the C1' of the ribose to form the product. After dissociation, two additional enzymatic reactions on the tRNA convert PreQ1 to queuine (Q), resulting in the hypermodified nucleoside queuosine (7-(((4,5-cis-dihydroxy-2-cyclopenten-1-yl)amino)methyl)-7-deazaguanosine).</text>
</comment>
<dbReference type="SUPFAM" id="SSF51713">
    <property type="entry name" value="tRNA-guanine transglycosylase"/>
    <property type="match status" value="1"/>
</dbReference>
<name>A0A1J1LQL1_9CYAN</name>
<dbReference type="EMBL" id="CZDF01000158">
    <property type="protein sequence ID" value="CUR33857.1"/>
    <property type="molecule type" value="Genomic_DNA"/>
</dbReference>
<feature type="domain" description="tRNA-guanine(15) transglycosylase-like" evidence="7">
    <location>
        <begin position="16"/>
        <end position="362"/>
    </location>
</feature>
<keyword evidence="6" id="KW-0479">Metal-binding</keyword>
<evidence type="ECO:0000256" key="4">
    <source>
        <dbReference type="ARBA" id="ARBA00022785"/>
    </source>
</evidence>
<dbReference type="PANTHER" id="PTHR46499">
    <property type="entry name" value="QUEUINE TRNA-RIBOSYLTRANSFERASE"/>
    <property type="match status" value="1"/>
</dbReference>
<reference evidence="9" key="1">
    <citation type="submission" date="2015-10" db="EMBL/GenBank/DDBJ databases">
        <authorList>
            <person name="Regsiter A."/>
            <person name="william w."/>
        </authorList>
    </citation>
    <scope>NUCLEOTIDE SEQUENCE [LARGE SCALE GENOMIC DNA]</scope>
</reference>
<feature type="binding site" evidence="6">
    <location>
        <position position="311"/>
    </location>
    <ligand>
        <name>Zn(2+)</name>
        <dbReference type="ChEBI" id="CHEBI:29105"/>
    </ligand>
</feature>
<sequence length="387" mass="43344">MSHPFSFEVQACCSQTKARVGLFHTPHGWVETPRFMPVGTLANVKTLTPAHLKDAGAQMVLSNTYHLHLQPGENIVARAGGLHRFMGWDGPILTDSGGFQVFSLSEIRTITEDGVTFRSPHDGKIINFTPERSIQIQNELGADVIMAFDECPPYPASREAVLKATERTKRWLERCINAHQRSDQALFAIVQGGIYADLRQKAAQELVEFDLPGYAIGGVSVGEPVTLIEKIVQVTTPILPFNKPRYLMGVGTYREMAQAIAAGVDLFDCVIPTRLARHGAALIKGERLNLKNAQFREDFQPLDETCPCYTCQNFSRAYISHLVRAKELLGYTLISIHNVTELIRFTQRIRDAILNHRFAEEFQFWLSPAPDTETVLDEVEINKRSHG</sequence>
<dbReference type="RefSeq" id="WP_072720442.1">
    <property type="nucleotide sequence ID" value="NZ_LN889803.1"/>
</dbReference>
<evidence type="ECO:0000313" key="8">
    <source>
        <dbReference type="EMBL" id="CUR33857.1"/>
    </source>
</evidence>
<dbReference type="EC" id="2.4.2.29" evidence="6"/>
<feature type="active site" description="Proton acceptor" evidence="6">
    <location>
        <position position="95"/>
    </location>
</feature>
<keyword evidence="9" id="KW-1185">Reference proteome</keyword>
<dbReference type="Gene3D" id="3.20.20.105">
    <property type="entry name" value="Queuine tRNA-ribosyltransferase-like"/>
    <property type="match status" value="1"/>
</dbReference>
<dbReference type="Pfam" id="PF01702">
    <property type="entry name" value="TGT"/>
    <property type="match status" value="1"/>
</dbReference>
<dbReference type="NCBIfam" id="TIGR00449">
    <property type="entry name" value="tgt_general"/>
    <property type="match status" value="1"/>
</dbReference>
<feature type="region of interest" description="RNA binding; important for wobble base 34 recognition" evidence="6">
    <location>
        <begin position="273"/>
        <end position="277"/>
    </location>
</feature>
<evidence type="ECO:0000313" key="9">
    <source>
        <dbReference type="Proteomes" id="UP000184315"/>
    </source>
</evidence>
<dbReference type="NCBIfam" id="TIGR00430">
    <property type="entry name" value="Q_tRNA_tgt"/>
    <property type="match status" value="1"/>
</dbReference>
<evidence type="ECO:0000256" key="5">
    <source>
        <dbReference type="ARBA" id="ARBA00050112"/>
    </source>
</evidence>
<feature type="binding site" evidence="6">
    <location>
        <position position="306"/>
    </location>
    <ligand>
        <name>Zn(2+)</name>
        <dbReference type="ChEBI" id="CHEBI:29105"/>
    </ligand>
</feature>
<evidence type="ECO:0000259" key="7">
    <source>
        <dbReference type="Pfam" id="PF01702"/>
    </source>
</evidence>
<dbReference type="InterPro" id="IPR002616">
    <property type="entry name" value="tRNA_ribo_trans-like"/>
</dbReference>
<dbReference type="HAMAP" id="MF_00168">
    <property type="entry name" value="Q_tRNA_Tgt"/>
    <property type="match status" value="1"/>
</dbReference>
<keyword evidence="1 6" id="KW-0328">Glycosyltransferase</keyword>
<feature type="binding site" evidence="6">
    <location>
        <position position="337"/>
    </location>
    <ligand>
        <name>Zn(2+)</name>
        <dbReference type="ChEBI" id="CHEBI:29105"/>
    </ligand>
</feature>
<feature type="binding site" evidence="6">
    <location>
        <position position="191"/>
    </location>
    <ligand>
        <name>substrate</name>
    </ligand>
</feature>
<evidence type="ECO:0000256" key="1">
    <source>
        <dbReference type="ARBA" id="ARBA00022676"/>
    </source>
</evidence>
<feature type="binding site" evidence="6">
    <location>
        <position position="149"/>
    </location>
    <ligand>
        <name>substrate</name>
    </ligand>
</feature>
<evidence type="ECO:0000256" key="3">
    <source>
        <dbReference type="ARBA" id="ARBA00022694"/>
    </source>
</evidence>
<dbReference type="GO" id="GO:0008616">
    <property type="term" value="P:tRNA queuosine(34) biosynthetic process"/>
    <property type="evidence" value="ECO:0007669"/>
    <property type="project" value="UniProtKB-UniRule"/>
</dbReference>
<evidence type="ECO:0000256" key="2">
    <source>
        <dbReference type="ARBA" id="ARBA00022679"/>
    </source>
</evidence>
<comment type="similarity">
    <text evidence="6">Belongs to the queuine tRNA-ribosyltransferase family.</text>
</comment>
<dbReference type="InterPro" id="IPR036511">
    <property type="entry name" value="TGT-like_sf"/>
</dbReference>
<comment type="pathway">
    <text evidence="6">tRNA modification; tRNA-queuosine biosynthesis.</text>
</comment>
<feature type="binding site" evidence="6">
    <location>
        <position position="308"/>
    </location>
    <ligand>
        <name>Zn(2+)</name>
        <dbReference type="ChEBI" id="CHEBI:29105"/>
    </ligand>
</feature>
<dbReference type="UniPathway" id="UPA00392"/>
<protein>
    <recommendedName>
        <fullName evidence="6">Queuine tRNA-ribosyltransferase</fullName>
        <ecNumber evidence="6">2.4.2.29</ecNumber>
    </recommendedName>
    <alternativeName>
        <fullName evidence="6">Guanine insertion enzyme</fullName>
    </alternativeName>
    <alternativeName>
        <fullName evidence="6">tRNA-guanine transglycosylase</fullName>
    </alternativeName>
</protein>
<proteinExistence type="inferred from homology"/>
<dbReference type="STRING" id="671072.PL9214520396"/>
<feature type="region of interest" description="RNA binding" evidence="6">
    <location>
        <begin position="249"/>
        <end position="255"/>
    </location>
</feature>
<dbReference type="PANTHER" id="PTHR46499:SF1">
    <property type="entry name" value="QUEUINE TRNA-RIBOSYLTRANSFERASE"/>
    <property type="match status" value="1"/>
</dbReference>
<comment type="cofactor">
    <cofactor evidence="6">
        <name>Zn(2+)</name>
        <dbReference type="ChEBI" id="CHEBI:29105"/>
    </cofactor>
    <text evidence="6">Binds 1 zinc ion per subunit.</text>
</comment>
<dbReference type="Proteomes" id="UP000184315">
    <property type="component" value="Unassembled WGS sequence"/>
</dbReference>
<evidence type="ECO:0000256" key="6">
    <source>
        <dbReference type="HAMAP-Rule" id="MF_00168"/>
    </source>
</evidence>